<dbReference type="Gene3D" id="1.10.1200.10">
    <property type="entry name" value="ACP-like"/>
    <property type="match status" value="1"/>
</dbReference>
<keyword evidence="4" id="KW-0472">Membrane</keyword>
<feature type="domain" description="Carrier" evidence="5">
    <location>
        <begin position="710"/>
        <end position="784"/>
    </location>
</feature>
<dbReference type="Gene3D" id="2.160.10.10">
    <property type="entry name" value="Hexapeptide repeat proteins"/>
    <property type="match status" value="2"/>
</dbReference>
<feature type="compositionally biased region" description="Low complexity" evidence="3">
    <location>
        <begin position="1574"/>
        <end position="1586"/>
    </location>
</feature>
<protein>
    <submittedName>
        <fullName evidence="6">Acetyl-CoA synthetase-like protein</fullName>
    </submittedName>
</protein>
<feature type="transmembrane region" description="Helical" evidence="4">
    <location>
        <begin position="1378"/>
        <end position="1403"/>
    </location>
</feature>
<dbReference type="GO" id="GO:0006631">
    <property type="term" value="P:fatty acid metabolic process"/>
    <property type="evidence" value="ECO:0007669"/>
    <property type="project" value="TreeGrafter"/>
</dbReference>
<dbReference type="EMBL" id="BPQB01000047">
    <property type="protein sequence ID" value="GJE95283.1"/>
    <property type="molecule type" value="Genomic_DNA"/>
</dbReference>
<dbReference type="InterPro" id="IPR036736">
    <property type="entry name" value="ACP-like_sf"/>
</dbReference>
<feature type="transmembrane region" description="Helical" evidence="4">
    <location>
        <begin position="847"/>
        <end position="864"/>
    </location>
</feature>
<dbReference type="Proteomes" id="UP000703269">
    <property type="component" value="Unassembled WGS sequence"/>
</dbReference>
<evidence type="ECO:0000313" key="6">
    <source>
        <dbReference type="EMBL" id="GJE95283.1"/>
    </source>
</evidence>
<keyword evidence="7" id="KW-1185">Reference proteome</keyword>
<keyword evidence="2" id="KW-0597">Phosphoprotein</keyword>
<feature type="region of interest" description="Disordered" evidence="3">
    <location>
        <begin position="1572"/>
        <end position="1600"/>
    </location>
</feature>
<dbReference type="OrthoDB" id="3633556at2759"/>
<gene>
    <name evidence="6" type="ORF">PsYK624_114660</name>
</gene>
<dbReference type="SUPFAM" id="SSF51161">
    <property type="entry name" value="Trimeric LpxA-like enzymes"/>
    <property type="match status" value="3"/>
</dbReference>
<evidence type="ECO:0000256" key="4">
    <source>
        <dbReference type="SAM" id="Phobius"/>
    </source>
</evidence>
<reference evidence="6 7" key="1">
    <citation type="submission" date="2021-08" db="EMBL/GenBank/DDBJ databases">
        <title>Draft Genome Sequence of Phanerochaete sordida strain YK-624.</title>
        <authorList>
            <person name="Mori T."/>
            <person name="Dohra H."/>
            <person name="Suzuki T."/>
            <person name="Kawagishi H."/>
            <person name="Hirai H."/>
        </authorList>
    </citation>
    <scope>NUCLEOTIDE SEQUENCE [LARGE SCALE GENOMIC DNA]</scope>
    <source>
        <strain evidence="6 7">YK-624</strain>
    </source>
</reference>
<dbReference type="InterPro" id="IPR045851">
    <property type="entry name" value="AMP-bd_C_sf"/>
</dbReference>
<keyword evidence="4" id="KW-1133">Transmembrane helix</keyword>
<dbReference type="InterPro" id="IPR009081">
    <property type="entry name" value="PP-bd_ACP"/>
</dbReference>
<dbReference type="SUPFAM" id="SSF56801">
    <property type="entry name" value="Acetyl-CoA synthetase-like"/>
    <property type="match status" value="2"/>
</dbReference>
<sequence length="1600" mass="174902">MSIPLEFVSSLPPPSDGKSLGDHVAEHVTDAGRVSTFLDCLPNTETPALYAPDSARAPLLHSDIHEFISNFALPCTEPLKRLGPNDRVMVALPTTPENGLALLALACYHTTAPVNATCTASELLEDAERLGARCVFTTPDAEERLELRALAARLRCDVVFMIPRDDGPTGLFDMELMPSNRMSLGSARRMSSASRRRSSMLSHKRASIAAVLAAARPSQLHGLDDQSLVLHTSGTSGKKKVVPYTLRSLIIGTCAVVMSWDLKQHDVNMNMMPLFHVGGIVRNLFAPIISGGSAIMCAGFDATAFWSLSMKLGSTWYYAAPTMHQAILNSQPESVDPKRDTKYRLICNAAGGLLPVLAEQLKGTFGAVILPSYGSTECMPIASPPTTYQLERPGCSGIACGPYLSIRDPLNIERELPCGQTGAVCVKGLPTFTGYETTLDKDVPLDTSAFSKEGWFDSGDCGSLDSDGYLFITGRSKEIINRGGEVISPFEIEEAVLIVAKDRVKMTIAFSVDHDVLQEAIGIVIVPQPNVPRIGLAQLQDLLKEQLHPSKWPFLLVYMDDLPKNNAGKPLRIKLGGRLGLGMATDAWLPKQRHWEATAPDKNVPLSEPIPSTQCTFDIMETEAALAQAKGVRDVGVRSQDDGTVEAFVYSDDENVDSTDLKNALEEVLPGYAVPNELHVFDKPLPRAQGLVDFAALAAVIEQQNAAAMSARALVVRDVVCDLLGKDPGRVAGDTDFFLLGGNSLLLGRLAYALRKETGASLRVADLFNHSTISGIATLIDEEVSKAMHNASARGDWMPDGPNDSGEFARFGSQYVPSVEPMRSQYHPLCLIVQAIPILFFYPLKAAWNWTVILIFLAFLAKYLDHDFWTRITALLTAITLARSTSRIISPVSAIIFKWVVIGRYKPGTYRMWSNYHLRWWITNAYIRQAGRGIFAIHPKGIHLYCRLMGATVGRNCQISQTAALGEFDLLTFNDGCKIDKALIRGFGVERDGCFRLAPIVIGADAHINTYTQIAPGATIDDGTVWGPHASSHEHPSPPEFVKYNRATFRKPRLLHRLLIGYPVIFVVLFLAYLPWIAALYGMISSASILRPDLNTVESVVFWFADPVRIAFHALARILRVVATPVVQVFFGIIVKRIMGLNKEGPAEEWSEWVILRRYINSVLLSQHTLKHAFDVFGTHYEATSWVFRAMGAKIGKRVYWPGSGIYCPDPELLEIGDDVVFGSRSEIFTTDSIGTAKITVGRGAMIADRVVLLPGSRVGMRTVMGSGSLGKRGGIYEDGSTWMGNDGGEAAMLSKGMGVEFDEDTITPFGKAFYRREATYFVYPYSMLLIINLVVSAGSAAFWSIPAVAAAQILRQFQIHFPYLHLFAATWYRPATMYGLIACFFILFLFAQSLIALAWVIGTKWLVIGRRKEGSCAWDSSSYCQRWQLHLTLSRLLYRGHGNGGVLGPITGSAYIVWFYRALGAQIGKNVAVWAGGRPGLMTEPDMVTLGDRVALDDCSVVAHINSRGKFALNRLTLGEGCALRTGSRLLSGAQMEEYSQLLEHALLPSGDIAERGAIYAGWPARMLEQPRAGSGSTTMASSASELEKGGSTSSTLKA</sequence>
<feature type="transmembrane region" description="Helical" evidence="4">
    <location>
        <begin position="1059"/>
        <end position="1090"/>
    </location>
</feature>
<evidence type="ECO:0000313" key="7">
    <source>
        <dbReference type="Proteomes" id="UP000703269"/>
    </source>
</evidence>
<dbReference type="SMART" id="SM00823">
    <property type="entry name" value="PKS_PP"/>
    <property type="match status" value="1"/>
</dbReference>
<evidence type="ECO:0000256" key="1">
    <source>
        <dbReference type="ARBA" id="ARBA00022450"/>
    </source>
</evidence>
<dbReference type="GO" id="GO:0031956">
    <property type="term" value="F:medium-chain fatty acid-CoA ligase activity"/>
    <property type="evidence" value="ECO:0007669"/>
    <property type="project" value="TreeGrafter"/>
</dbReference>
<dbReference type="GO" id="GO:0031177">
    <property type="term" value="F:phosphopantetheine binding"/>
    <property type="evidence" value="ECO:0007669"/>
    <property type="project" value="InterPro"/>
</dbReference>
<dbReference type="InterPro" id="IPR011004">
    <property type="entry name" value="Trimer_LpxA-like_sf"/>
</dbReference>
<evidence type="ECO:0000256" key="3">
    <source>
        <dbReference type="SAM" id="MobiDB-lite"/>
    </source>
</evidence>
<dbReference type="InterPro" id="IPR020806">
    <property type="entry name" value="PKS_PP-bd"/>
</dbReference>
<organism evidence="6 7">
    <name type="scientific">Phanerochaete sordida</name>
    <dbReference type="NCBI Taxonomy" id="48140"/>
    <lineage>
        <taxon>Eukaryota</taxon>
        <taxon>Fungi</taxon>
        <taxon>Dikarya</taxon>
        <taxon>Basidiomycota</taxon>
        <taxon>Agaricomycotina</taxon>
        <taxon>Agaricomycetes</taxon>
        <taxon>Polyporales</taxon>
        <taxon>Phanerochaetaceae</taxon>
        <taxon>Phanerochaete</taxon>
    </lineage>
</organism>
<keyword evidence="1" id="KW-0596">Phosphopantetheine</keyword>
<dbReference type="PANTHER" id="PTHR43201">
    <property type="entry name" value="ACYL-COA SYNTHETASE"/>
    <property type="match status" value="1"/>
</dbReference>
<accession>A0A9P3GFY0</accession>
<keyword evidence="4" id="KW-0812">Transmembrane</keyword>
<evidence type="ECO:0000259" key="5">
    <source>
        <dbReference type="PROSITE" id="PS50075"/>
    </source>
</evidence>
<evidence type="ECO:0000256" key="2">
    <source>
        <dbReference type="ARBA" id="ARBA00022553"/>
    </source>
</evidence>
<name>A0A9P3GFY0_9APHY</name>
<proteinExistence type="predicted"/>
<dbReference type="InterPro" id="IPR000873">
    <property type="entry name" value="AMP-dep_synth/lig_dom"/>
</dbReference>
<feature type="transmembrane region" description="Helical" evidence="4">
    <location>
        <begin position="1110"/>
        <end position="1135"/>
    </location>
</feature>
<dbReference type="PANTHER" id="PTHR43201:SF10">
    <property type="entry name" value="CARRIER DOMAIN-CONTAINING PROTEIN"/>
    <property type="match status" value="1"/>
</dbReference>
<dbReference type="Pfam" id="PF00550">
    <property type="entry name" value="PP-binding"/>
    <property type="match status" value="1"/>
</dbReference>
<comment type="caution">
    <text evidence="6">The sequence shown here is derived from an EMBL/GenBank/DDBJ whole genome shotgun (WGS) entry which is preliminary data.</text>
</comment>
<feature type="transmembrane region" description="Helical" evidence="4">
    <location>
        <begin position="1321"/>
        <end position="1346"/>
    </location>
</feature>
<dbReference type="InterPro" id="IPR042099">
    <property type="entry name" value="ANL_N_sf"/>
</dbReference>
<dbReference type="Gene3D" id="3.30.300.30">
    <property type="match status" value="2"/>
</dbReference>
<dbReference type="PROSITE" id="PS50075">
    <property type="entry name" value="CARRIER"/>
    <property type="match status" value="1"/>
</dbReference>
<dbReference type="SUPFAM" id="SSF47336">
    <property type="entry name" value="ACP-like"/>
    <property type="match status" value="1"/>
</dbReference>
<dbReference type="Gene3D" id="3.40.50.12780">
    <property type="entry name" value="N-terminal domain of ligase-like"/>
    <property type="match status" value="1"/>
</dbReference>
<dbReference type="Pfam" id="PF00501">
    <property type="entry name" value="AMP-binding"/>
    <property type="match status" value="1"/>
</dbReference>